<keyword evidence="1" id="KW-0472">Membrane</keyword>
<evidence type="ECO:0000313" key="2">
    <source>
        <dbReference type="EMBL" id="CAG8549151.1"/>
    </source>
</evidence>
<dbReference type="AlphaFoldDB" id="A0A9N9FQF0"/>
<evidence type="ECO:0000256" key="1">
    <source>
        <dbReference type="SAM" id="Phobius"/>
    </source>
</evidence>
<evidence type="ECO:0000313" key="3">
    <source>
        <dbReference type="Proteomes" id="UP000789706"/>
    </source>
</evidence>
<gene>
    <name evidence="2" type="ORF">DEBURN_LOCUS7011</name>
</gene>
<feature type="transmembrane region" description="Helical" evidence="1">
    <location>
        <begin position="66"/>
        <end position="85"/>
    </location>
</feature>
<keyword evidence="1" id="KW-0812">Transmembrane</keyword>
<organism evidence="2 3">
    <name type="scientific">Diversispora eburnea</name>
    <dbReference type="NCBI Taxonomy" id="1213867"/>
    <lineage>
        <taxon>Eukaryota</taxon>
        <taxon>Fungi</taxon>
        <taxon>Fungi incertae sedis</taxon>
        <taxon>Mucoromycota</taxon>
        <taxon>Glomeromycotina</taxon>
        <taxon>Glomeromycetes</taxon>
        <taxon>Diversisporales</taxon>
        <taxon>Diversisporaceae</taxon>
        <taxon>Diversispora</taxon>
    </lineage>
</organism>
<accession>A0A9N9FQF0</accession>
<dbReference type="EMBL" id="CAJVPK010000786">
    <property type="protein sequence ID" value="CAG8549151.1"/>
    <property type="molecule type" value="Genomic_DNA"/>
</dbReference>
<dbReference type="Proteomes" id="UP000789706">
    <property type="component" value="Unassembled WGS sequence"/>
</dbReference>
<reference evidence="2" key="1">
    <citation type="submission" date="2021-06" db="EMBL/GenBank/DDBJ databases">
        <authorList>
            <person name="Kallberg Y."/>
            <person name="Tangrot J."/>
            <person name="Rosling A."/>
        </authorList>
    </citation>
    <scope>NUCLEOTIDE SEQUENCE</scope>
    <source>
        <strain evidence="2">AZ414A</strain>
    </source>
</reference>
<proteinExistence type="predicted"/>
<keyword evidence="3" id="KW-1185">Reference proteome</keyword>
<protein>
    <submittedName>
        <fullName evidence="2">11440_t:CDS:1</fullName>
    </submittedName>
</protein>
<name>A0A9N9FQF0_9GLOM</name>
<comment type="caution">
    <text evidence="2">The sequence shown here is derived from an EMBL/GenBank/DDBJ whole genome shotgun (WGS) entry which is preliminary data.</text>
</comment>
<sequence length="158" mass="18177">MRDDGMQNPTDSKIQVTFSKDDEFQSASPSHCIKSVQSHFQSRIFDACDDFLTFSNEFFSKNWKSIIILASSLVFFFGIFNSNYIPVGIYSELCQFPLSQFLLPCDKIAAYDFVSFKKEQENLLENLQKNAKEFNPPNDKPLSLRVKSIEMDPETLSQ</sequence>
<keyword evidence="1" id="KW-1133">Transmembrane helix</keyword>